<accession>A0ABX2FGS3</accession>
<name>A0ABX2FGS3_9PSEU</name>
<proteinExistence type="predicted"/>
<evidence type="ECO:0000313" key="2">
    <source>
        <dbReference type="EMBL" id="NRN70579.1"/>
    </source>
</evidence>
<keyword evidence="1" id="KW-1133">Transmembrane helix</keyword>
<keyword evidence="1" id="KW-0472">Membrane</keyword>
<protein>
    <submittedName>
        <fullName evidence="2">Uncharacterized protein</fullName>
    </submittedName>
</protein>
<keyword evidence="1" id="KW-0812">Transmembrane</keyword>
<evidence type="ECO:0000256" key="1">
    <source>
        <dbReference type="SAM" id="Phobius"/>
    </source>
</evidence>
<dbReference type="EMBL" id="JAAATY010000041">
    <property type="protein sequence ID" value="NRN70579.1"/>
    <property type="molecule type" value="Genomic_DNA"/>
</dbReference>
<sequence length="245" mass="27216">MAIIAIVVGGLIVVGGGLTWMIIWLNRSNAEAEQDVLGRLRAEAPRLGWRYEERADQYTQVYDDVERYPKLSEPIVGFAASPKALEAHDVVTGEHRGRPFLAARFWVDKPMDTRGPGGPRPEYAIWVRTPAPRPTLDVRAVPKLQSAVGSATGTGDLKIGHREFDARYQVTAENADFARAVLSPQLVDFLLTDPRPFDGFWMRGGQLEVVRDVVNDHRDPGPLLAALDLRCDILDRIPPQVWASS</sequence>
<reference evidence="2 3" key="1">
    <citation type="submission" date="2020-01" db="EMBL/GenBank/DDBJ databases">
        <title>Kibdelosporangium persica a novel Actinomycetes from a hot desert in Iran.</title>
        <authorList>
            <person name="Safaei N."/>
            <person name="Zaburannyi N."/>
            <person name="Mueller R."/>
            <person name="Wink J."/>
        </authorList>
    </citation>
    <scope>NUCLEOTIDE SEQUENCE [LARGE SCALE GENOMIC DNA]</scope>
    <source>
        <strain evidence="2 3">4NS15</strain>
    </source>
</reference>
<dbReference type="Proteomes" id="UP000763557">
    <property type="component" value="Unassembled WGS sequence"/>
</dbReference>
<gene>
    <name evidence="2" type="ORF">GC106_78500</name>
</gene>
<keyword evidence="3" id="KW-1185">Reference proteome</keyword>
<feature type="transmembrane region" description="Helical" evidence="1">
    <location>
        <begin position="6"/>
        <end position="25"/>
    </location>
</feature>
<comment type="caution">
    <text evidence="2">The sequence shown here is derived from an EMBL/GenBank/DDBJ whole genome shotgun (WGS) entry which is preliminary data.</text>
</comment>
<organism evidence="2 3">
    <name type="scientific">Kibdelosporangium persicum</name>
    <dbReference type="NCBI Taxonomy" id="2698649"/>
    <lineage>
        <taxon>Bacteria</taxon>
        <taxon>Bacillati</taxon>
        <taxon>Actinomycetota</taxon>
        <taxon>Actinomycetes</taxon>
        <taxon>Pseudonocardiales</taxon>
        <taxon>Pseudonocardiaceae</taxon>
        <taxon>Kibdelosporangium</taxon>
    </lineage>
</organism>
<evidence type="ECO:0000313" key="3">
    <source>
        <dbReference type="Proteomes" id="UP000763557"/>
    </source>
</evidence>